<dbReference type="Proteomes" id="UP000481043">
    <property type="component" value="Unassembled WGS sequence"/>
</dbReference>
<evidence type="ECO:0000313" key="8">
    <source>
        <dbReference type="EMBL" id="NEY74039.1"/>
    </source>
</evidence>
<dbReference type="UniPathway" id="UPA00056">
    <property type="reaction ID" value="UER00093"/>
</dbReference>
<proteinExistence type="inferred from homology"/>
<evidence type="ECO:0000256" key="6">
    <source>
        <dbReference type="ARBA" id="ARBA00023229"/>
    </source>
</evidence>
<feature type="site" description="Transition state stabilizer" evidence="7">
    <location>
        <position position="15"/>
    </location>
</feature>
<keyword evidence="4 7" id="KW-0808">Transferase</keyword>
<dbReference type="AlphaFoldDB" id="A0A6M0QDW1"/>
<evidence type="ECO:0000313" key="9">
    <source>
        <dbReference type="Proteomes" id="UP000481043"/>
    </source>
</evidence>
<feature type="site" description="Transition state stabilizer" evidence="7">
    <location>
        <position position="22"/>
    </location>
</feature>
<keyword evidence="5 7" id="KW-0548">Nucleotidyltransferase</keyword>
<dbReference type="PANTHER" id="PTHR32125">
    <property type="entry name" value="2-C-METHYL-D-ERYTHRITOL 4-PHOSPHATE CYTIDYLYLTRANSFERASE, CHLOROPLASTIC"/>
    <property type="match status" value="1"/>
</dbReference>
<dbReference type="RefSeq" id="WP_163181902.1">
    <property type="nucleotide sequence ID" value="NZ_JAAIWM010000012.1"/>
</dbReference>
<evidence type="ECO:0000256" key="1">
    <source>
        <dbReference type="ARBA" id="ARBA00001282"/>
    </source>
</evidence>
<keyword evidence="6 7" id="KW-0414">Isoprene biosynthesis</keyword>
<dbReference type="PANTHER" id="PTHR32125:SF4">
    <property type="entry name" value="2-C-METHYL-D-ERYTHRITOL 4-PHOSPHATE CYTIDYLYLTRANSFERASE, CHLOROPLASTIC"/>
    <property type="match status" value="1"/>
</dbReference>
<dbReference type="SUPFAM" id="SSF53448">
    <property type="entry name" value="Nucleotide-diphospho-sugar transferases"/>
    <property type="match status" value="1"/>
</dbReference>
<comment type="pathway">
    <text evidence="2 7">Isoprenoid biosynthesis; isopentenyl diphosphate biosynthesis via DXP pathway; isopentenyl diphosphate from 1-deoxy-D-xylulose 5-phosphate: step 2/6.</text>
</comment>
<dbReference type="GO" id="GO:0019288">
    <property type="term" value="P:isopentenyl diphosphate biosynthetic process, methylerythritol 4-phosphate pathway"/>
    <property type="evidence" value="ECO:0007669"/>
    <property type="project" value="UniProtKB-UniRule"/>
</dbReference>
<sequence length="228" mass="25429">MNYKVIIPAAGQGKRMKAGKNKQFILLGTKPVIIHTLSVFEKDKDCTEIILVVNKDEVDTFKTLLKEHHIHKVKQLINGGEERQHSVYNGLKQVDSDTELVLVHDGARPFITIEKIQLLVQEASKTGAAILAVPVKDTIKRVTNGQVDETVERSSLWTVQTPQAFRVNHLLEAYNLASKTGFLGTDEASLVEQLNKPISVVTGDYDNIKLTTPEDLIYGESILKKCQE</sequence>
<accession>A0A6M0QDW1</accession>
<dbReference type="InterPro" id="IPR001228">
    <property type="entry name" value="IspD"/>
</dbReference>
<dbReference type="Gene3D" id="3.90.550.10">
    <property type="entry name" value="Spore Coat Polysaccharide Biosynthesis Protein SpsA, Chain A"/>
    <property type="match status" value="1"/>
</dbReference>
<protein>
    <recommendedName>
        <fullName evidence="7">2-C-methyl-D-erythritol 4-phosphate cytidylyltransferase</fullName>
        <ecNumber evidence="7">2.7.7.60</ecNumber>
    </recommendedName>
    <alternativeName>
        <fullName evidence="7">4-diphosphocytidyl-2C-methyl-D-erythritol synthase</fullName>
    </alternativeName>
    <alternativeName>
        <fullName evidence="7">MEP cytidylyltransferase</fullName>
        <shortName evidence="7">MCT</shortName>
    </alternativeName>
</protein>
<dbReference type="FunFam" id="3.90.550.10:FF:000003">
    <property type="entry name" value="2-C-methyl-D-erythritol 4-phosphate cytidylyltransferase"/>
    <property type="match status" value="1"/>
</dbReference>
<dbReference type="PROSITE" id="PS01295">
    <property type="entry name" value="ISPD"/>
    <property type="match status" value="1"/>
</dbReference>
<dbReference type="Pfam" id="PF01128">
    <property type="entry name" value="IspD"/>
    <property type="match status" value="1"/>
</dbReference>
<evidence type="ECO:0000256" key="4">
    <source>
        <dbReference type="ARBA" id="ARBA00022679"/>
    </source>
</evidence>
<evidence type="ECO:0000256" key="3">
    <source>
        <dbReference type="ARBA" id="ARBA00009789"/>
    </source>
</evidence>
<dbReference type="HAMAP" id="MF_00108">
    <property type="entry name" value="IspD"/>
    <property type="match status" value="1"/>
</dbReference>
<feature type="site" description="Positions MEP for the nucleophilic attack" evidence="7">
    <location>
        <position position="209"/>
    </location>
</feature>
<dbReference type="NCBIfam" id="TIGR00453">
    <property type="entry name" value="ispD"/>
    <property type="match status" value="1"/>
</dbReference>
<evidence type="ECO:0000256" key="7">
    <source>
        <dbReference type="HAMAP-Rule" id="MF_00108"/>
    </source>
</evidence>
<comment type="function">
    <text evidence="7">Catalyzes the formation of 4-diphosphocytidyl-2-C-methyl-D-erythritol from CTP and 2-C-methyl-D-erythritol 4-phosphate (MEP).</text>
</comment>
<dbReference type="InterPro" id="IPR029044">
    <property type="entry name" value="Nucleotide-diphossugar_trans"/>
</dbReference>
<dbReference type="GO" id="GO:0050518">
    <property type="term" value="F:2-C-methyl-D-erythritol 4-phosphate cytidylyltransferase activity"/>
    <property type="evidence" value="ECO:0007669"/>
    <property type="project" value="UniProtKB-UniRule"/>
</dbReference>
<keyword evidence="9" id="KW-1185">Reference proteome</keyword>
<name>A0A6M0QDW1_9BACI</name>
<dbReference type="EC" id="2.7.7.60" evidence="7"/>
<dbReference type="InterPro" id="IPR034683">
    <property type="entry name" value="IspD/TarI"/>
</dbReference>
<dbReference type="InterPro" id="IPR050088">
    <property type="entry name" value="IspD/TarI_cytidylyltransf_bact"/>
</dbReference>
<reference evidence="8 9" key="1">
    <citation type="submission" date="2020-02" db="EMBL/GenBank/DDBJ databases">
        <title>Bacillus aquiflavi sp. nov., isolated from yellow water of strong flavor Chinese baijiu in Yibin region of China.</title>
        <authorList>
            <person name="Xie J."/>
        </authorList>
    </citation>
    <scope>NUCLEOTIDE SEQUENCE [LARGE SCALE GENOMIC DNA]</scope>
    <source>
        <strain evidence="8 9">SA4</strain>
    </source>
</reference>
<dbReference type="InterPro" id="IPR018294">
    <property type="entry name" value="ISPD_synthase_CS"/>
</dbReference>
<comment type="catalytic activity">
    <reaction evidence="1 7">
        <text>2-C-methyl-D-erythritol 4-phosphate + CTP + H(+) = 4-CDP-2-C-methyl-D-erythritol + diphosphate</text>
        <dbReference type="Rhea" id="RHEA:13429"/>
        <dbReference type="ChEBI" id="CHEBI:15378"/>
        <dbReference type="ChEBI" id="CHEBI:33019"/>
        <dbReference type="ChEBI" id="CHEBI:37563"/>
        <dbReference type="ChEBI" id="CHEBI:57823"/>
        <dbReference type="ChEBI" id="CHEBI:58262"/>
        <dbReference type="EC" id="2.7.7.60"/>
    </reaction>
</comment>
<evidence type="ECO:0000256" key="2">
    <source>
        <dbReference type="ARBA" id="ARBA00004787"/>
    </source>
</evidence>
<organism evidence="8 9">
    <name type="scientific">Bacillus mesophilus</name>
    <dbReference type="NCBI Taxonomy" id="1808955"/>
    <lineage>
        <taxon>Bacteria</taxon>
        <taxon>Bacillati</taxon>
        <taxon>Bacillota</taxon>
        <taxon>Bacilli</taxon>
        <taxon>Bacillales</taxon>
        <taxon>Bacillaceae</taxon>
        <taxon>Bacillus</taxon>
    </lineage>
</organism>
<gene>
    <name evidence="7" type="primary">ispD</name>
    <name evidence="8" type="ORF">G4D63_20255</name>
</gene>
<dbReference type="CDD" id="cd02516">
    <property type="entry name" value="CDP-ME_synthetase"/>
    <property type="match status" value="1"/>
</dbReference>
<comment type="caution">
    <text evidence="8">The sequence shown here is derived from an EMBL/GenBank/DDBJ whole genome shotgun (WGS) entry which is preliminary data.</text>
</comment>
<feature type="site" description="Positions MEP for the nucleophilic attack" evidence="7">
    <location>
        <position position="153"/>
    </location>
</feature>
<comment type="similarity">
    <text evidence="3 7">Belongs to the IspD/TarI cytidylyltransferase family. IspD subfamily.</text>
</comment>
<dbReference type="EMBL" id="JAAIWM010000012">
    <property type="protein sequence ID" value="NEY74039.1"/>
    <property type="molecule type" value="Genomic_DNA"/>
</dbReference>
<evidence type="ECO:0000256" key="5">
    <source>
        <dbReference type="ARBA" id="ARBA00022695"/>
    </source>
</evidence>